<accession>A0A919JAZ7</accession>
<organism evidence="2 3">
    <name type="scientific">Paractinoplanes ferrugineus</name>
    <dbReference type="NCBI Taxonomy" id="113564"/>
    <lineage>
        <taxon>Bacteria</taxon>
        <taxon>Bacillati</taxon>
        <taxon>Actinomycetota</taxon>
        <taxon>Actinomycetes</taxon>
        <taxon>Micromonosporales</taxon>
        <taxon>Micromonosporaceae</taxon>
        <taxon>Paractinoplanes</taxon>
    </lineage>
</organism>
<evidence type="ECO:0000313" key="3">
    <source>
        <dbReference type="Proteomes" id="UP000598174"/>
    </source>
</evidence>
<feature type="compositionally biased region" description="Basic residues" evidence="1">
    <location>
        <begin position="80"/>
        <end position="89"/>
    </location>
</feature>
<sequence>MQPAGENGCQQGRIEPGQQPPHRRDDRDGIAEAEAATAVFIQVIQPVGDRRERGRTGHDRADRDSQDRGQREADPARVRAAQHTRRRVKEKAAGTGPPDAMKNKHPPRNGWPLRSEAAGHAPADTRIVTKSNGIMRHPHDTHRPHGPDNTKGLNHVFAAQALNDLVRPKGLQPLTF</sequence>
<keyword evidence="3" id="KW-1185">Reference proteome</keyword>
<feature type="compositionally biased region" description="Basic and acidic residues" evidence="1">
    <location>
        <begin position="48"/>
        <end position="77"/>
    </location>
</feature>
<evidence type="ECO:0000313" key="2">
    <source>
        <dbReference type="EMBL" id="GIE16522.1"/>
    </source>
</evidence>
<proteinExistence type="predicted"/>
<gene>
    <name evidence="2" type="ORF">Afe05nite_83620</name>
</gene>
<comment type="caution">
    <text evidence="2">The sequence shown here is derived from an EMBL/GenBank/DDBJ whole genome shotgun (WGS) entry which is preliminary data.</text>
</comment>
<dbReference type="EMBL" id="BOMM01000089">
    <property type="protein sequence ID" value="GIE16522.1"/>
    <property type="molecule type" value="Genomic_DNA"/>
</dbReference>
<dbReference type="Proteomes" id="UP000598174">
    <property type="component" value="Unassembled WGS sequence"/>
</dbReference>
<feature type="region of interest" description="Disordered" evidence="1">
    <location>
        <begin position="1"/>
        <end position="108"/>
    </location>
</feature>
<name>A0A919JAZ7_9ACTN</name>
<evidence type="ECO:0000256" key="1">
    <source>
        <dbReference type="SAM" id="MobiDB-lite"/>
    </source>
</evidence>
<reference evidence="2" key="1">
    <citation type="submission" date="2021-01" db="EMBL/GenBank/DDBJ databases">
        <title>Whole genome shotgun sequence of Actinoplanes ferrugineus NBRC 15555.</title>
        <authorList>
            <person name="Komaki H."/>
            <person name="Tamura T."/>
        </authorList>
    </citation>
    <scope>NUCLEOTIDE SEQUENCE</scope>
    <source>
        <strain evidence="2">NBRC 15555</strain>
    </source>
</reference>
<protein>
    <submittedName>
        <fullName evidence="2">Uncharacterized protein</fullName>
    </submittedName>
</protein>
<dbReference type="AlphaFoldDB" id="A0A919JAZ7"/>